<evidence type="ECO:0000259" key="1">
    <source>
        <dbReference type="Pfam" id="PF21738"/>
    </source>
</evidence>
<accession>A0AAV8VMX2</accession>
<dbReference type="EMBL" id="JANEYG010000050">
    <property type="protein sequence ID" value="KAJ8915736.1"/>
    <property type="molecule type" value="Genomic_DNA"/>
</dbReference>
<evidence type="ECO:0000313" key="2">
    <source>
        <dbReference type="EMBL" id="KAJ8915736.1"/>
    </source>
</evidence>
<dbReference type="PANTHER" id="PTHR36159">
    <property type="entry name" value="PROTEIN CBG23766"/>
    <property type="match status" value="1"/>
</dbReference>
<dbReference type="InterPro" id="IPR049512">
    <property type="entry name" value="DJR-like_dom"/>
</dbReference>
<keyword evidence="3" id="KW-1185">Reference proteome</keyword>
<dbReference type="Proteomes" id="UP001159042">
    <property type="component" value="Unassembled WGS sequence"/>
</dbReference>
<proteinExistence type="predicted"/>
<sequence>MSFRSWELTELPSLSENTKHMWPVKTTTKMETPGHAVIALQTGKKENIKANMCEFDHCKLTNVKRYSYNDLFLDFENNKFATLYEMFVRFRQAYYEKENEPIFTPKQFKEIAPIVYIDCSGQRRLSNQELIELETKDNVPKDKAAYCLVMHDQMCSYNLMTKIVKQE</sequence>
<evidence type="ECO:0000313" key="3">
    <source>
        <dbReference type="Proteomes" id="UP001159042"/>
    </source>
</evidence>
<reference evidence="2 3" key="1">
    <citation type="journal article" date="2023" name="Insect Mol. Biol.">
        <title>Genome sequencing provides insights into the evolution of gene families encoding plant cell wall-degrading enzymes in longhorned beetles.</title>
        <authorList>
            <person name="Shin N.R."/>
            <person name="Okamura Y."/>
            <person name="Kirsch R."/>
            <person name="Pauchet Y."/>
        </authorList>
    </citation>
    <scope>NUCLEOTIDE SEQUENCE [LARGE SCALE GENOMIC DNA]</scope>
    <source>
        <strain evidence="2">EAD_L_NR</strain>
    </source>
</reference>
<gene>
    <name evidence="2" type="ORF">NQ315_000672</name>
</gene>
<dbReference type="PANTHER" id="PTHR36159:SF1">
    <property type="entry name" value="RETROVIRUS-RELATED POL POLYPROTEIN FROM TRANSPOSON 412-LIKE PROTEIN"/>
    <property type="match status" value="1"/>
</dbReference>
<feature type="domain" description="Double jelly roll-like" evidence="1">
    <location>
        <begin position="1"/>
        <end position="154"/>
    </location>
</feature>
<dbReference type="Pfam" id="PF21738">
    <property type="entry name" value="DJR-like_dom"/>
    <property type="match status" value="1"/>
</dbReference>
<protein>
    <recommendedName>
        <fullName evidence="1">Double jelly roll-like domain-containing protein</fullName>
    </recommendedName>
</protein>
<dbReference type="AlphaFoldDB" id="A0AAV8VMX2"/>
<comment type="caution">
    <text evidence="2">The sequence shown here is derived from an EMBL/GenBank/DDBJ whole genome shotgun (WGS) entry which is preliminary data.</text>
</comment>
<organism evidence="2 3">
    <name type="scientific">Exocentrus adspersus</name>
    <dbReference type="NCBI Taxonomy" id="1586481"/>
    <lineage>
        <taxon>Eukaryota</taxon>
        <taxon>Metazoa</taxon>
        <taxon>Ecdysozoa</taxon>
        <taxon>Arthropoda</taxon>
        <taxon>Hexapoda</taxon>
        <taxon>Insecta</taxon>
        <taxon>Pterygota</taxon>
        <taxon>Neoptera</taxon>
        <taxon>Endopterygota</taxon>
        <taxon>Coleoptera</taxon>
        <taxon>Polyphaga</taxon>
        <taxon>Cucujiformia</taxon>
        <taxon>Chrysomeloidea</taxon>
        <taxon>Cerambycidae</taxon>
        <taxon>Lamiinae</taxon>
        <taxon>Acanthocinini</taxon>
        <taxon>Exocentrus</taxon>
    </lineage>
</organism>
<name>A0AAV8VMX2_9CUCU</name>